<dbReference type="EMBL" id="CAUJNA010000335">
    <property type="protein sequence ID" value="CAJ1375667.1"/>
    <property type="molecule type" value="Genomic_DNA"/>
</dbReference>
<protein>
    <recommendedName>
        <fullName evidence="3">Trafficking protein particle complex subunit 11</fullName>
    </recommendedName>
</protein>
<gene>
    <name evidence="1" type="ORF">EVOR1521_LOCUS4893</name>
</gene>
<reference evidence="1" key="1">
    <citation type="submission" date="2023-08" db="EMBL/GenBank/DDBJ databases">
        <authorList>
            <person name="Chen Y."/>
            <person name="Shah S."/>
            <person name="Dougan E. K."/>
            <person name="Thang M."/>
            <person name="Chan C."/>
        </authorList>
    </citation>
    <scope>NUCLEOTIDE SEQUENCE</scope>
</reference>
<proteinExistence type="predicted"/>
<dbReference type="PANTHER" id="PTHR14374">
    <property type="entry name" value="FOIE GRAS"/>
    <property type="match status" value="1"/>
</dbReference>
<dbReference type="Proteomes" id="UP001178507">
    <property type="component" value="Unassembled WGS sequence"/>
</dbReference>
<comment type="caution">
    <text evidence="1">The sequence shown here is derived from an EMBL/GenBank/DDBJ whole genome shotgun (WGS) entry which is preliminary data.</text>
</comment>
<accession>A0AA36HVZ4</accession>
<evidence type="ECO:0008006" key="3">
    <source>
        <dbReference type="Google" id="ProtNLM"/>
    </source>
</evidence>
<dbReference type="PANTHER" id="PTHR14374:SF0">
    <property type="entry name" value="TRAFFICKING PROTEIN PARTICLE COMPLEX SUBUNIT 11"/>
    <property type="match status" value="1"/>
</dbReference>
<name>A0AA36HVZ4_9DINO</name>
<sequence length="1072" mass="117779">MEEYPREVQGQPLLLVALVGATALHPRLIEALQDAAIAACGARRTKYLSSSYDMRILPAKRGAKDGPNYKVEGILKRRWLEKVCNTIPAVLVLCIDWSDDLSQPEKEESQALHYLQHARRQAKERDLRLLVLVVLHPSTVDQEAACAALVRQGTSVVAMGKEDLAAKAPRLERLIYQNAMAFYSDEEKRVKKVWVPKTPNAAAQAAMQVRTNFKVAFLNEFRKDARAALTAYIKAYEQLLKDADVADAVERMDLCNYITVRMYQRYFASHDVGAAVHHCRIHTASLRRCCVDDEELVWRKWHWLSLTNHQIFGDLLDNVVQKVPSLIDQSDMWQFSGFHFQSAALYSRRLREWALRCLEPGHLLPPWNQGGELQASPYLGQAGHLERPSEVDSPHLEVRLRLAHGQAKKYQDHADRSLKLLIRTQASAKERGFASWVTVSQLRLAEAYLCDQEAGHREAARNLFERVRRGPSTWPSLQRFALERSIFCGCSALRLPVPSACSLSRALPAETGPDSGAEGLDMEKVRECLVRDIFEYLKTSNQDQSELLELAATAASALAPGAVEVALEPGCLSWEFETFQVSFDVPFPLELGKHCVAVSSAGEVPVARHGEASPLVVQGRLQHGSVTSVKLPWAAPAVLFTGACGGDTFRDWRAQLPGFASAPKTSTPRAKAAGDMRAEVSFPVDPGKAMVAEAFVCFAVVRAPATPRQGAELFLSCSLNMLEDLDETPPSNQLDSSLAPSVSLIRDWDLQPVSDLVGEKVAVQEAKLRPVPGILVFEEQAEGTQVCKWPLVVQCGRSCRVALRLSLEMNGTSISVSAPLINFQHALKLHLVEERVAAALENQRPAPFALKCAASIQATAVEAVYQKDSSEISAACLGTPGPMLCGSSYAFLLPPAPERALTRPRLRVRFQRRNALEAFFPFSEAERDRQPPSPLPCAVTEWSLPWPGGPSLPTTMQVELDVCSTGTVGAPLAAAVRLKHAAISDHDEIKIRIMPGEGEVSDRYLLSGPVCYQAAVPVGKDPNEAIPGFALIPLKAGWLSLPRVQVNWGTQEACSSTSSVFISPAGAALWRA</sequence>
<keyword evidence="2" id="KW-1185">Reference proteome</keyword>
<dbReference type="AlphaFoldDB" id="A0AA36HVZ4"/>
<evidence type="ECO:0000313" key="1">
    <source>
        <dbReference type="EMBL" id="CAJ1375667.1"/>
    </source>
</evidence>
<evidence type="ECO:0000313" key="2">
    <source>
        <dbReference type="Proteomes" id="UP001178507"/>
    </source>
</evidence>
<organism evidence="1 2">
    <name type="scientific">Effrenium voratum</name>
    <dbReference type="NCBI Taxonomy" id="2562239"/>
    <lineage>
        <taxon>Eukaryota</taxon>
        <taxon>Sar</taxon>
        <taxon>Alveolata</taxon>
        <taxon>Dinophyceae</taxon>
        <taxon>Suessiales</taxon>
        <taxon>Symbiodiniaceae</taxon>
        <taxon>Effrenium</taxon>
    </lineage>
</organism>